<evidence type="ECO:0000313" key="3">
    <source>
        <dbReference type="Proteomes" id="UP000321393"/>
    </source>
</evidence>
<organism evidence="2 4">
    <name type="scientific">Cucumis melo var. makuwa</name>
    <name type="common">Oriental melon</name>
    <dbReference type="NCBI Taxonomy" id="1194695"/>
    <lineage>
        <taxon>Eukaryota</taxon>
        <taxon>Viridiplantae</taxon>
        <taxon>Streptophyta</taxon>
        <taxon>Embryophyta</taxon>
        <taxon>Tracheophyta</taxon>
        <taxon>Spermatophyta</taxon>
        <taxon>Magnoliopsida</taxon>
        <taxon>eudicotyledons</taxon>
        <taxon>Gunneridae</taxon>
        <taxon>Pentapetalae</taxon>
        <taxon>rosids</taxon>
        <taxon>fabids</taxon>
        <taxon>Cucurbitales</taxon>
        <taxon>Cucurbitaceae</taxon>
        <taxon>Benincaseae</taxon>
        <taxon>Cucumis</taxon>
    </lineage>
</organism>
<comment type="caution">
    <text evidence="2">The sequence shown here is derived from an EMBL/GenBank/DDBJ whole genome shotgun (WGS) entry which is preliminary data.</text>
</comment>
<dbReference type="Pfam" id="PF08284">
    <property type="entry name" value="RVP_2"/>
    <property type="match status" value="1"/>
</dbReference>
<reference evidence="3 4" key="1">
    <citation type="submission" date="2019-08" db="EMBL/GenBank/DDBJ databases">
        <title>Draft genome sequences of two oriental melons (Cucumis melo L. var makuwa).</title>
        <authorList>
            <person name="Kwon S.-Y."/>
        </authorList>
    </citation>
    <scope>NUCLEOTIDE SEQUENCE [LARGE SCALE GENOMIC DNA]</scope>
    <source>
        <strain evidence="4">cv. Chang Bougi</strain>
        <strain evidence="3">cv. SW 3</strain>
        <tissue evidence="2">Leaf</tissue>
    </source>
</reference>
<proteinExistence type="predicted"/>
<evidence type="ECO:0000313" key="1">
    <source>
        <dbReference type="EMBL" id="KAA0039621.1"/>
    </source>
</evidence>
<dbReference type="EMBL" id="SSTE01018396">
    <property type="protein sequence ID" value="KAA0039621.1"/>
    <property type="molecule type" value="Genomic_DNA"/>
</dbReference>
<dbReference type="Proteomes" id="UP000321393">
    <property type="component" value="Unassembled WGS sequence"/>
</dbReference>
<dbReference type="OrthoDB" id="1934862at2759"/>
<name>A0A5D3BR69_CUCMM</name>
<evidence type="ECO:0000313" key="4">
    <source>
        <dbReference type="Proteomes" id="UP000321947"/>
    </source>
</evidence>
<gene>
    <name evidence="2" type="ORF">E5676_scaffold775G00070</name>
    <name evidence="1" type="ORF">E6C27_scaffold744G001010</name>
</gene>
<dbReference type="AlphaFoldDB" id="A0A5D3BR69"/>
<accession>A0A5D3BR69</accession>
<evidence type="ECO:0000313" key="2">
    <source>
        <dbReference type="EMBL" id="TYK01685.1"/>
    </source>
</evidence>
<dbReference type="Proteomes" id="UP000321947">
    <property type="component" value="Unassembled WGS sequence"/>
</dbReference>
<dbReference type="EMBL" id="SSTD01016048">
    <property type="protein sequence ID" value="TYK01685.1"/>
    <property type="molecule type" value="Genomic_DNA"/>
</dbReference>
<protein>
    <submittedName>
        <fullName evidence="2">Uncharacterized protein</fullName>
    </submittedName>
</protein>
<sequence length="100" mass="11250">MLCITNNEVGIKEEVEIESNGNEIMELKTMELGDDEEISFRSLHGCRRMELVLTEVTIKADFIATNLGQLDVILGILWLCWTGFMGDTLVIEIAPIYDGK</sequence>